<organism evidence="2">
    <name type="scientific">Dichomitus squalens</name>
    <dbReference type="NCBI Taxonomy" id="114155"/>
    <lineage>
        <taxon>Eukaryota</taxon>
        <taxon>Fungi</taxon>
        <taxon>Dikarya</taxon>
        <taxon>Basidiomycota</taxon>
        <taxon>Agaricomycotina</taxon>
        <taxon>Agaricomycetes</taxon>
        <taxon>Polyporales</taxon>
        <taxon>Polyporaceae</taxon>
        <taxon>Dichomitus</taxon>
    </lineage>
</organism>
<feature type="transmembrane region" description="Helical" evidence="1">
    <location>
        <begin position="14"/>
        <end position="32"/>
    </location>
</feature>
<dbReference type="Proteomes" id="UP000292957">
    <property type="component" value="Unassembled WGS sequence"/>
</dbReference>
<sequence>MVQFLSQLLFIPQGTLFGQLMFVATLGASWLYNSMLSSINRKEIQTDILFDILKIGPDDVRKYTFNNWTESVVFTSLVLASANHIKAPRALLNGMLPNDTLVWNAWKSAMTDELNKKELFHEEIGTGFNFPHVNNTLTDEDDRALLQTFFDDAHAAWRAWNKVREDINTMRGCMDNGA</sequence>
<name>A0A4Q9MC81_9APHY</name>
<keyword evidence="1" id="KW-0472">Membrane</keyword>
<reference evidence="2" key="1">
    <citation type="submission" date="2019-01" db="EMBL/GenBank/DDBJ databases">
        <title>Draft genome sequences of three monokaryotic isolates of the white-rot basidiomycete fungus Dichomitus squalens.</title>
        <authorList>
            <consortium name="DOE Joint Genome Institute"/>
            <person name="Lopez S.C."/>
            <person name="Andreopoulos B."/>
            <person name="Pangilinan J."/>
            <person name="Lipzen A."/>
            <person name="Riley R."/>
            <person name="Ahrendt S."/>
            <person name="Ng V."/>
            <person name="Barry K."/>
            <person name="Daum C."/>
            <person name="Grigoriev I.V."/>
            <person name="Hilden K.S."/>
            <person name="Makela M.R."/>
            <person name="de Vries R.P."/>
        </authorList>
    </citation>
    <scope>NUCLEOTIDE SEQUENCE [LARGE SCALE GENOMIC DNA]</scope>
    <source>
        <strain evidence="2">OM18370.1</strain>
    </source>
</reference>
<protein>
    <submittedName>
        <fullName evidence="2">Uncharacterized protein</fullName>
    </submittedName>
</protein>
<keyword evidence="1" id="KW-1133">Transmembrane helix</keyword>
<evidence type="ECO:0000313" key="2">
    <source>
        <dbReference type="EMBL" id="TBU24890.1"/>
    </source>
</evidence>
<dbReference type="AlphaFoldDB" id="A0A4Q9MC81"/>
<evidence type="ECO:0000256" key="1">
    <source>
        <dbReference type="SAM" id="Phobius"/>
    </source>
</evidence>
<proteinExistence type="predicted"/>
<dbReference type="OrthoDB" id="2757373at2759"/>
<gene>
    <name evidence="2" type="ORF">BD311DRAFT_765737</name>
</gene>
<accession>A0A4Q9MC81</accession>
<keyword evidence="1" id="KW-0812">Transmembrane</keyword>
<dbReference type="EMBL" id="ML143471">
    <property type="protein sequence ID" value="TBU24890.1"/>
    <property type="molecule type" value="Genomic_DNA"/>
</dbReference>